<dbReference type="OrthoDB" id="9780765at2"/>
<evidence type="ECO:0000256" key="7">
    <source>
        <dbReference type="ARBA" id="ARBA00022756"/>
    </source>
</evidence>
<dbReference type="GO" id="GO:0008757">
    <property type="term" value="F:S-adenosylmethionine-dependent methyltransferase activity"/>
    <property type="evidence" value="ECO:0007669"/>
    <property type="project" value="InterPro"/>
</dbReference>
<dbReference type="SUPFAM" id="SSF53474">
    <property type="entry name" value="alpha/beta-Hydrolases"/>
    <property type="match status" value="1"/>
</dbReference>
<dbReference type="Pfam" id="PF08241">
    <property type="entry name" value="Methyltransf_11"/>
    <property type="match status" value="1"/>
</dbReference>
<gene>
    <name evidence="9 12" type="primary">bioC</name>
    <name evidence="12" type="ORF">F7Q92_04600</name>
</gene>
<evidence type="ECO:0000256" key="5">
    <source>
        <dbReference type="ARBA" id="ARBA00022679"/>
    </source>
</evidence>
<dbReference type="EC" id="2.1.1.197" evidence="3 9"/>
<dbReference type="RefSeq" id="WP_151122952.1">
    <property type="nucleotide sequence ID" value="NZ_CP088081.1"/>
</dbReference>
<dbReference type="AlphaFoldDB" id="A0A643FF78"/>
<comment type="pathway">
    <text evidence="2 9">Cofactor biosynthesis; biotin biosynthesis.</text>
</comment>
<dbReference type="HAMAP" id="MF_00835">
    <property type="entry name" value="BioC"/>
    <property type="match status" value="1"/>
</dbReference>
<evidence type="ECO:0000256" key="6">
    <source>
        <dbReference type="ARBA" id="ARBA00022691"/>
    </source>
</evidence>
<comment type="function">
    <text evidence="8 9">Converts the free carboxyl group of a malonyl-thioester to its methyl ester by transfer of a methyl group from S-adenosyl-L-methionine (SAM). It allows to synthesize pimeloyl-ACP via the fatty acid synthetic pathway.</text>
</comment>
<dbReference type="CDD" id="cd02440">
    <property type="entry name" value="AdoMet_MTases"/>
    <property type="match status" value="1"/>
</dbReference>
<dbReference type="Pfam" id="PF00561">
    <property type="entry name" value="Abhydrolase_1"/>
    <property type="match status" value="1"/>
</dbReference>
<organism evidence="12 13">
    <name type="scientific">Ideonella dechloratans</name>
    <dbReference type="NCBI Taxonomy" id="36863"/>
    <lineage>
        <taxon>Bacteria</taxon>
        <taxon>Pseudomonadati</taxon>
        <taxon>Pseudomonadota</taxon>
        <taxon>Betaproteobacteria</taxon>
        <taxon>Burkholderiales</taxon>
        <taxon>Sphaerotilaceae</taxon>
        <taxon>Ideonella</taxon>
    </lineage>
</organism>
<feature type="domain" description="AB hydrolase-1" evidence="10">
    <location>
        <begin position="14"/>
        <end position="123"/>
    </location>
</feature>
<protein>
    <recommendedName>
        <fullName evidence="3 9">Malonyl-[acyl-carrier protein] O-methyltransferase</fullName>
        <shortName evidence="9">Malonyl-ACP O-methyltransferase</shortName>
        <ecNumber evidence="3 9">2.1.1.197</ecNumber>
    </recommendedName>
    <alternativeName>
        <fullName evidence="9">Biotin synthesis protein BioC</fullName>
    </alternativeName>
</protein>
<dbReference type="Proteomes" id="UP000430120">
    <property type="component" value="Unassembled WGS sequence"/>
</dbReference>
<dbReference type="InterPro" id="IPR013216">
    <property type="entry name" value="Methyltransf_11"/>
</dbReference>
<keyword evidence="13" id="KW-1185">Reference proteome</keyword>
<dbReference type="InterPro" id="IPR000073">
    <property type="entry name" value="AB_hydrolase_1"/>
</dbReference>
<dbReference type="PANTHER" id="PTHR13090:SF1">
    <property type="entry name" value="ARGININE-HYDROXYLASE NDUFAF5, MITOCHONDRIAL"/>
    <property type="match status" value="1"/>
</dbReference>
<evidence type="ECO:0000259" key="11">
    <source>
        <dbReference type="Pfam" id="PF08241"/>
    </source>
</evidence>
<evidence type="ECO:0000256" key="1">
    <source>
        <dbReference type="ARBA" id="ARBA00000852"/>
    </source>
</evidence>
<sequence length="522" mass="55931">MALKVHVMGNPGLPALFCVHGFASNAQIWRPLAEVLGDRFALHAVDLPGCGESPAGDDDLDAVIDELLRSAPVGAIWVGWSLGGMLALAAAARAAPRMVSGVVTVASSPKFLASTDWPAGVPQELFDAVYAGTDDVAGTLRRFAGLELKGCASGELRQQLKWLQTHAQLPAPDRSTLRAELDWLAQLDVRSVLGKLPVPVRHVLAGQDAVLPVACADAIASLTGRPGEVSVLAEAPHALSLTHAPALAQVVDALWQQLRRPTLQSRVAQAFSKAATAYEQRALLQRRLAFQLLERLPAAGATESVRTVLDLGCGTGYCLPALQQACPQARVIGLDLASGMLAQARARWGDRFEWICAPAEHMPLGDASVDLIYSSLALQWCDSFSAALAEIHRVLKPGGTVLLNTLAEGTLRELAEAWATVDDLDHVHRFPSAQALLAQVDATLWTVDWQSCADEVDHHPDIRSLANAIKGVGAHHMQSARAGLGGRRAVQAWMAAMERFRTPEGLPARYRVLSLRLTRRPD</sequence>
<dbReference type="GO" id="GO:0009102">
    <property type="term" value="P:biotin biosynthetic process"/>
    <property type="evidence" value="ECO:0007669"/>
    <property type="project" value="UniProtKB-UniRule"/>
</dbReference>
<evidence type="ECO:0000313" key="13">
    <source>
        <dbReference type="Proteomes" id="UP000430120"/>
    </source>
</evidence>
<keyword evidence="4 9" id="KW-0489">Methyltransferase</keyword>
<dbReference type="GO" id="GO:0010340">
    <property type="term" value="F:carboxyl-O-methyltransferase activity"/>
    <property type="evidence" value="ECO:0007669"/>
    <property type="project" value="UniProtKB-UniRule"/>
</dbReference>
<keyword evidence="7 9" id="KW-0093">Biotin biosynthesis</keyword>
<feature type="domain" description="Methyltransferase type 11" evidence="11">
    <location>
        <begin position="309"/>
        <end position="402"/>
    </location>
</feature>
<reference evidence="12 13" key="1">
    <citation type="submission" date="2019-09" db="EMBL/GenBank/DDBJ databases">
        <title>Draft genome sequences of 48 bacterial type strains from the CCUG.</title>
        <authorList>
            <person name="Tunovic T."/>
            <person name="Pineiro-Iglesias B."/>
            <person name="Unosson C."/>
            <person name="Inganas E."/>
            <person name="Ohlen M."/>
            <person name="Cardew S."/>
            <person name="Jensie-Markopoulos S."/>
            <person name="Salva-Serra F."/>
            <person name="Jaen-Luchoro D."/>
            <person name="Karlsson R."/>
            <person name="Svensson-Stadler L."/>
            <person name="Chun J."/>
            <person name="Moore E."/>
        </authorList>
    </citation>
    <scope>NUCLEOTIDE SEQUENCE [LARGE SCALE GENOMIC DNA]</scope>
    <source>
        <strain evidence="12 13">CCUG 30977</strain>
    </source>
</reference>
<keyword evidence="6 9" id="KW-0949">S-adenosyl-L-methionine</keyword>
<dbReference type="Gene3D" id="3.40.50.1820">
    <property type="entry name" value="alpha/beta hydrolase"/>
    <property type="match status" value="1"/>
</dbReference>
<dbReference type="EMBL" id="VZPB01000007">
    <property type="protein sequence ID" value="KAB0584231.1"/>
    <property type="molecule type" value="Genomic_DNA"/>
</dbReference>
<name>A0A643FF78_IDEDE</name>
<dbReference type="Gene3D" id="3.40.50.150">
    <property type="entry name" value="Vaccinia Virus protein VP39"/>
    <property type="match status" value="1"/>
</dbReference>
<accession>A0A643FF78</accession>
<dbReference type="GO" id="GO:0102130">
    <property type="term" value="F:malonyl-CoA methyltransferase activity"/>
    <property type="evidence" value="ECO:0007669"/>
    <property type="project" value="UniProtKB-EC"/>
</dbReference>
<keyword evidence="5 9" id="KW-0808">Transferase</keyword>
<dbReference type="InterPro" id="IPR011814">
    <property type="entry name" value="BioC"/>
</dbReference>
<comment type="catalytic activity">
    <reaction evidence="1 9">
        <text>malonyl-[ACP] + S-adenosyl-L-methionine = malonyl-[ACP] methyl ester + S-adenosyl-L-homocysteine</text>
        <dbReference type="Rhea" id="RHEA:17105"/>
        <dbReference type="Rhea" id="RHEA-COMP:9623"/>
        <dbReference type="Rhea" id="RHEA-COMP:9954"/>
        <dbReference type="ChEBI" id="CHEBI:57856"/>
        <dbReference type="ChEBI" id="CHEBI:59789"/>
        <dbReference type="ChEBI" id="CHEBI:78449"/>
        <dbReference type="ChEBI" id="CHEBI:78845"/>
        <dbReference type="EC" id="2.1.1.197"/>
    </reaction>
</comment>
<evidence type="ECO:0000313" key="12">
    <source>
        <dbReference type="EMBL" id="KAB0584231.1"/>
    </source>
</evidence>
<evidence type="ECO:0000256" key="4">
    <source>
        <dbReference type="ARBA" id="ARBA00022603"/>
    </source>
</evidence>
<dbReference type="UniPathway" id="UPA00078"/>
<proteinExistence type="inferred from homology"/>
<evidence type="ECO:0000259" key="10">
    <source>
        <dbReference type="Pfam" id="PF00561"/>
    </source>
</evidence>
<evidence type="ECO:0000256" key="9">
    <source>
        <dbReference type="HAMAP-Rule" id="MF_00835"/>
    </source>
</evidence>
<dbReference type="PANTHER" id="PTHR13090">
    <property type="entry name" value="ARGININE-HYDROXYLASE NDUFAF5, MITOCHONDRIAL"/>
    <property type="match status" value="1"/>
</dbReference>
<dbReference type="GO" id="GO:0032259">
    <property type="term" value="P:methylation"/>
    <property type="evidence" value="ECO:0007669"/>
    <property type="project" value="UniProtKB-KW"/>
</dbReference>
<dbReference type="SUPFAM" id="SSF53335">
    <property type="entry name" value="S-adenosyl-L-methionine-dependent methyltransferases"/>
    <property type="match status" value="1"/>
</dbReference>
<dbReference type="InterPro" id="IPR029063">
    <property type="entry name" value="SAM-dependent_MTases_sf"/>
</dbReference>
<comment type="caution">
    <text evidence="12">The sequence shown here is derived from an EMBL/GenBank/DDBJ whole genome shotgun (WGS) entry which is preliminary data.</text>
</comment>
<evidence type="ECO:0000256" key="3">
    <source>
        <dbReference type="ARBA" id="ARBA00012327"/>
    </source>
</evidence>
<evidence type="ECO:0000256" key="2">
    <source>
        <dbReference type="ARBA" id="ARBA00004746"/>
    </source>
</evidence>
<comment type="similarity">
    <text evidence="9">Belongs to the methyltransferase superfamily.</text>
</comment>
<dbReference type="InterPro" id="IPR029058">
    <property type="entry name" value="AB_hydrolase_fold"/>
</dbReference>
<evidence type="ECO:0000256" key="8">
    <source>
        <dbReference type="ARBA" id="ARBA00025006"/>
    </source>
</evidence>
<dbReference type="InterPro" id="IPR050602">
    <property type="entry name" value="Malonyl-ACP_OMT"/>
</dbReference>
<dbReference type="NCBIfam" id="TIGR02072">
    <property type="entry name" value="BioC"/>
    <property type="match status" value="1"/>
</dbReference>